<proteinExistence type="predicted"/>
<name>A0A645EEK0_9ZZZZ</name>
<protein>
    <submittedName>
        <fullName evidence="1">Uncharacterized protein</fullName>
    </submittedName>
</protein>
<accession>A0A645EEK0</accession>
<dbReference type="EMBL" id="VSSQ01045831">
    <property type="protein sequence ID" value="MPM99749.1"/>
    <property type="molecule type" value="Genomic_DNA"/>
</dbReference>
<reference evidence="1" key="1">
    <citation type="submission" date="2019-08" db="EMBL/GenBank/DDBJ databases">
        <authorList>
            <person name="Kucharzyk K."/>
            <person name="Murdoch R.W."/>
            <person name="Higgins S."/>
            <person name="Loffler F."/>
        </authorList>
    </citation>
    <scope>NUCLEOTIDE SEQUENCE</scope>
</reference>
<gene>
    <name evidence="1" type="ORF">SDC9_146943</name>
</gene>
<dbReference type="AlphaFoldDB" id="A0A645EEK0"/>
<organism evidence="1">
    <name type="scientific">bioreactor metagenome</name>
    <dbReference type="NCBI Taxonomy" id="1076179"/>
    <lineage>
        <taxon>unclassified sequences</taxon>
        <taxon>metagenomes</taxon>
        <taxon>ecological metagenomes</taxon>
    </lineage>
</organism>
<evidence type="ECO:0000313" key="1">
    <source>
        <dbReference type="EMBL" id="MPM99749.1"/>
    </source>
</evidence>
<comment type="caution">
    <text evidence="1">The sequence shown here is derived from an EMBL/GenBank/DDBJ whole genome shotgun (WGS) entry which is preliminary data.</text>
</comment>
<sequence length="84" mass="9609">MQCVGLYPIGVLVEFESGEVGVVIQQNRVQRSRPRVLLMLDHDKQPVRDFRLVDLRQPELAALRIARALPNDAYCLSSHDYYLG</sequence>